<protein>
    <submittedName>
        <fullName evidence="2">Uncharacterized protein</fullName>
    </submittedName>
</protein>
<feature type="compositionally biased region" description="Polar residues" evidence="1">
    <location>
        <begin position="32"/>
        <end position="41"/>
    </location>
</feature>
<feature type="compositionally biased region" description="Acidic residues" evidence="1">
    <location>
        <begin position="72"/>
        <end position="87"/>
    </location>
</feature>
<accession>A0ABQ8FSD6</accession>
<proteinExistence type="predicted"/>
<organism evidence="2 3">
    <name type="scientific">Macrophomina phaseolina</name>
    <dbReference type="NCBI Taxonomy" id="35725"/>
    <lineage>
        <taxon>Eukaryota</taxon>
        <taxon>Fungi</taxon>
        <taxon>Dikarya</taxon>
        <taxon>Ascomycota</taxon>
        <taxon>Pezizomycotina</taxon>
        <taxon>Dothideomycetes</taxon>
        <taxon>Dothideomycetes incertae sedis</taxon>
        <taxon>Botryosphaeriales</taxon>
        <taxon>Botryosphaeriaceae</taxon>
        <taxon>Macrophomina</taxon>
    </lineage>
</organism>
<name>A0ABQ8FSD6_9PEZI</name>
<evidence type="ECO:0000256" key="1">
    <source>
        <dbReference type="SAM" id="MobiDB-lite"/>
    </source>
</evidence>
<dbReference type="EMBL" id="JAGTJR010000065">
    <property type="protein sequence ID" value="KAH7021697.1"/>
    <property type="molecule type" value="Genomic_DNA"/>
</dbReference>
<dbReference type="Proteomes" id="UP000774617">
    <property type="component" value="Unassembled WGS sequence"/>
</dbReference>
<evidence type="ECO:0000313" key="3">
    <source>
        <dbReference type="Proteomes" id="UP000774617"/>
    </source>
</evidence>
<feature type="compositionally biased region" description="Basic and acidic residues" evidence="1">
    <location>
        <begin position="60"/>
        <end position="71"/>
    </location>
</feature>
<gene>
    <name evidence="2" type="ORF">B0J12DRAFT_746512</name>
</gene>
<comment type="caution">
    <text evidence="2">The sequence shown here is derived from an EMBL/GenBank/DDBJ whole genome shotgun (WGS) entry which is preliminary data.</text>
</comment>
<feature type="region of interest" description="Disordered" evidence="1">
    <location>
        <begin position="1"/>
        <end position="91"/>
    </location>
</feature>
<evidence type="ECO:0000313" key="2">
    <source>
        <dbReference type="EMBL" id="KAH7021697.1"/>
    </source>
</evidence>
<keyword evidence="3" id="KW-1185">Reference proteome</keyword>
<feature type="compositionally biased region" description="Pro residues" evidence="1">
    <location>
        <begin position="1"/>
        <end position="11"/>
    </location>
</feature>
<sequence>MSRLRGPPPPTAGAKKRPAPLAVAPRKKVPQNAVNRRSINVTLARPRTEEAGDVEDVGNEEEKQKDDQDKDDKDDDKNDEENEDDAADIFPAKGIVDARKWQYLVTRENEKTGKVIKNPWVSKGSVSEGLVEAWNKPKAKELEKPKKLATYVLSLTRCFYHYWH</sequence>
<reference evidence="2 3" key="1">
    <citation type="journal article" date="2021" name="Nat. Commun.">
        <title>Genetic determinants of endophytism in the Arabidopsis root mycobiome.</title>
        <authorList>
            <person name="Mesny F."/>
            <person name="Miyauchi S."/>
            <person name="Thiergart T."/>
            <person name="Pickel B."/>
            <person name="Atanasova L."/>
            <person name="Karlsson M."/>
            <person name="Huettel B."/>
            <person name="Barry K.W."/>
            <person name="Haridas S."/>
            <person name="Chen C."/>
            <person name="Bauer D."/>
            <person name="Andreopoulos W."/>
            <person name="Pangilinan J."/>
            <person name="LaButti K."/>
            <person name="Riley R."/>
            <person name="Lipzen A."/>
            <person name="Clum A."/>
            <person name="Drula E."/>
            <person name="Henrissat B."/>
            <person name="Kohler A."/>
            <person name="Grigoriev I.V."/>
            <person name="Martin F.M."/>
            <person name="Hacquard S."/>
        </authorList>
    </citation>
    <scope>NUCLEOTIDE SEQUENCE [LARGE SCALE GENOMIC DNA]</scope>
    <source>
        <strain evidence="2 3">MPI-SDFR-AT-0080</strain>
    </source>
</reference>